<dbReference type="WBParaSite" id="L893_g29574.t1">
    <property type="protein sequence ID" value="L893_g29574.t1"/>
    <property type="gene ID" value="L893_g29574"/>
</dbReference>
<accession>A0A1I7ZT61</accession>
<evidence type="ECO:0000259" key="2">
    <source>
        <dbReference type="SMART" id="SM00587"/>
    </source>
</evidence>
<dbReference type="Proteomes" id="UP000095287">
    <property type="component" value="Unplaced"/>
</dbReference>
<dbReference type="InterPro" id="IPR015897">
    <property type="entry name" value="CHK_kinase-like"/>
</dbReference>
<organism evidence="3 4">
    <name type="scientific">Steinernema glaseri</name>
    <dbReference type="NCBI Taxonomy" id="37863"/>
    <lineage>
        <taxon>Eukaryota</taxon>
        <taxon>Metazoa</taxon>
        <taxon>Ecdysozoa</taxon>
        <taxon>Nematoda</taxon>
        <taxon>Chromadorea</taxon>
        <taxon>Rhabditida</taxon>
        <taxon>Tylenchina</taxon>
        <taxon>Panagrolaimomorpha</taxon>
        <taxon>Strongyloidoidea</taxon>
        <taxon>Steinernematidae</taxon>
        <taxon>Steinernema</taxon>
    </lineage>
</organism>
<evidence type="ECO:0000313" key="3">
    <source>
        <dbReference type="Proteomes" id="UP000095287"/>
    </source>
</evidence>
<dbReference type="Pfam" id="PF07914">
    <property type="entry name" value="DUF1679"/>
    <property type="match status" value="1"/>
</dbReference>
<evidence type="ECO:0000313" key="4">
    <source>
        <dbReference type="WBParaSite" id="L893_g29574.t1"/>
    </source>
</evidence>
<dbReference type="SMART" id="SM00587">
    <property type="entry name" value="CHK"/>
    <property type="match status" value="1"/>
</dbReference>
<dbReference type="SUPFAM" id="SSF56112">
    <property type="entry name" value="Protein kinase-like (PK-like)"/>
    <property type="match status" value="1"/>
</dbReference>
<dbReference type="PANTHER" id="PTHR23020">
    <property type="entry name" value="UNCHARACTERIZED NUCLEAR HORMONE RECEPTOR-RELATED"/>
    <property type="match status" value="1"/>
</dbReference>
<dbReference type="InterPro" id="IPR011009">
    <property type="entry name" value="Kinase-like_dom_sf"/>
</dbReference>
<dbReference type="InterPro" id="IPR052961">
    <property type="entry name" value="Oxido-Kinase-like_Enzymes"/>
</dbReference>
<feature type="domain" description="CHK kinase-like" evidence="2">
    <location>
        <begin position="189"/>
        <end position="368"/>
    </location>
</feature>
<dbReference type="InterPro" id="IPR012877">
    <property type="entry name" value="Dhs-27"/>
</dbReference>
<sequence length="442" mass="49362">MGCGSSSAVADSSVGTPPLKEKDLSARLSVVIEPPTDDISSFNSSTEPISVNPNDQLMKNDLQFMCGTDVPLEWLHQRLIEKFKLPDEPEPQWIAERLNSITYSDTDKAAVVRVTLGWENSGKLPHTVVLKIPVKNADELSSDYKTRWIYRMFKRECNTYEWLIKNKKIAVPKIFVIKKQASDNCGSVLVMEDLGEKYSLANYKRGMKVEAVQDLLKNLALIHAQSMKDSEWTTMIAGLSPLVYQELSESIESTLEFLVDSKEIDAEQRESLKPYISTDYLSNTVSDACNELGNENVLVHGSPLAVNVFLGANNKIGAITDWALAHPGCFAEDVAKAICWNLTPQDRAAHLTRLLENYHYNFARYFGGADCKLTLENIKLSYQRFVPMATVCLLPHLAQCLDRPDADAALLRERAKALIEDTALMCLSDDSNEGTEDTVTQE</sequence>
<feature type="compositionally biased region" description="Low complexity" evidence="1">
    <location>
        <begin position="1"/>
        <end position="15"/>
    </location>
</feature>
<name>A0A1I7ZT61_9BILA</name>
<proteinExistence type="predicted"/>
<dbReference type="Gene3D" id="3.90.1200.10">
    <property type="match status" value="1"/>
</dbReference>
<dbReference type="AlphaFoldDB" id="A0A1I7ZT61"/>
<reference evidence="4" key="1">
    <citation type="submission" date="2016-11" db="UniProtKB">
        <authorList>
            <consortium name="WormBaseParasite"/>
        </authorList>
    </citation>
    <scope>IDENTIFICATION</scope>
</reference>
<protein>
    <submittedName>
        <fullName evidence="4">CHK domain-containing protein</fullName>
    </submittedName>
</protein>
<evidence type="ECO:0000256" key="1">
    <source>
        <dbReference type="SAM" id="MobiDB-lite"/>
    </source>
</evidence>
<dbReference type="PANTHER" id="PTHR23020:SF12">
    <property type="entry name" value="CHK KINASE-LIKE DOMAIN-CONTAINING PROTEIN"/>
    <property type="match status" value="1"/>
</dbReference>
<keyword evidence="3" id="KW-1185">Reference proteome</keyword>
<feature type="region of interest" description="Disordered" evidence="1">
    <location>
        <begin position="1"/>
        <end position="20"/>
    </location>
</feature>